<organism evidence="2 3">
    <name type="scientific">Vulcanisaeta souniana JCM 11219</name>
    <dbReference type="NCBI Taxonomy" id="1293586"/>
    <lineage>
        <taxon>Archaea</taxon>
        <taxon>Thermoproteota</taxon>
        <taxon>Thermoprotei</taxon>
        <taxon>Thermoproteales</taxon>
        <taxon>Thermoproteaceae</taxon>
        <taxon>Vulcanisaeta</taxon>
    </lineage>
</organism>
<sequence length="68" mass="7457">MVGYTYVVMLSDIFMLDPSRPGGYSPLYETINFTSTFGNYLGRFNGSSPITVTVDVFTNQVTVISSST</sequence>
<evidence type="ECO:0000313" key="3">
    <source>
        <dbReference type="Proteomes" id="UP000657075"/>
    </source>
</evidence>
<reference evidence="1" key="4">
    <citation type="journal article" date="2023" name="Microbiol. Resour. Announc.">
        <title>Complete Genome Sequence of Vulcanisaeta souniana Strain IC-059, a Hyperthermophilic Archaeon Isolated from Hot Spring Water in Japan.</title>
        <authorList>
            <person name="Kato S."/>
            <person name="Itoh T."/>
            <person name="Wu L."/>
            <person name="Ma J."/>
            <person name="Ohkuma M."/>
        </authorList>
    </citation>
    <scope>NUCLEOTIDE SEQUENCE</scope>
    <source>
        <strain evidence="1">JCM 11219</strain>
    </source>
</reference>
<dbReference type="EMBL" id="BMNM01000003">
    <property type="protein sequence ID" value="GGI75216.1"/>
    <property type="molecule type" value="Genomic_DNA"/>
</dbReference>
<gene>
    <name evidence="2" type="ORF">GCM10007112_10040</name>
    <name evidence="1" type="ORF">Vsou_14850</name>
</gene>
<proteinExistence type="predicted"/>
<dbReference type="AlphaFoldDB" id="A0A830E8T8"/>
<name>A0A830E8T8_9CREN</name>
<reference evidence="2" key="1">
    <citation type="journal article" date="2014" name="Int. J. Syst. Evol. Microbiol.">
        <title>Complete genome sequence of Corynebacterium casei LMG S-19264T (=DSM 44701T), isolated from a smear-ripened cheese.</title>
        <authorList>
            <consortium name="US DOE Joint Genome Institute (JGI-PGF)"/>
            <person name="Walter F."/>
            <person name="Albersmeier A."/>
            <person name="Kalinowski J."/>
            <person name="Ruckert C."/>
        </authorList>
    </citation>
    <scope>NUCLEOTIDE SEQUENCE</scope>
    <source>
        <strain evidence="2">JCM 11219</strain>
    </source>
</reference>
<dbReference type="GeneID" id="76207035"/>
<keyword evidence="4" id="KW-1185">Reference proteome</keyword>
<reference evidence="2" key="2">
    <citation type="submission" date="2020-09" db="EMBL/GenBank/DDBJ databases">
        <authorList>
            <person name="Sun Q."/>
            <person name="Ohkuma M."/>
        </authorList>
    </citation>
    <scope>NUCLEOTIDE SEQUENCE</scope>
    <source>
        <strain evidence="2">JCM 11219</strain>
    </source>
</reference>
<dbReference type="Proteomes" id="UP001060771">
    <property type="component" value="Chromosome"/>
</dbReference>
<evidence type="ECO:0000313" key="2">
    <source>
        <dbReference type="EMBL" id="GGI75216.1"/>
    </source>
</evidence>
<dbReference type="OrthoDB" id="28433at2157"/>
<dbReference type="EMBL" id="AP026830">
    <property type="protein sequence ID" value="BDR92392.1"/>
    <property type="molecule type" value="Genomic_DNA"/>
</dbReference>
<dbReference type="Proteomes" id="UP000657075">
    <property type="component" value="Unassembled WGS sequence"/>
</dbReference>
<evidence type="ECO:0000313" key="1">
    <source>
        <dbReference type="EMBL" id="BDR92392.1"/>
    </source>
</evidence>
<protein>
    <submittedName>
        <fullName evidence="2">Uncharacterized protein</fullName>
    </submittedName>
</protein>
<reference evidence="4" key="3">
    <citation type="submission" date="2022-09" db="EMBL/GenBank/DDBJ databases">
        <title>Complete genome sequence of Vulcanisaeta souniana.</title>
        <authorList>
            <person name="Kato S."/>
            <person name="Itoh T."/>
            <person name="Ohkuma M."/>
        </authorList>
    </citation>
    <scope>NUCLEOTIDE SEQUENCE [LARGE SCALE GENOMIC DNA]</scope>
    <source>
        <strain evidence="4">JCM 11219</strain>
    </source>
</reference>
<evidence type="ECO:0000313" key="4">
    <source>
        <dbReference type="Proteomes" id="UP001060771"/>
    </source>
</evidence>
<accession>A0A830E8T8</accession>
<dbReference type="RefSeq" id="WP_054844196.1">
    <property type="nucleotide sequence ID" value="NZ_AP026830.1"/>
</dbReference>